<comment type="caution">
    <text evidence="1">The sequence shown here is derived from an EMBL/GenBank/DDBJ whole genome shotgun (WGS) entry which is preliminary data.</text>
</comment>
<evidence type="ECO:0000313" key="2">
    <source>
        <dbReference type="Proteomes" id="UP001218218"/>
    </source>
</evidence>
<dbReference type="Proteomes" id="UP001218218">
    <property type="component" value="Unassembled WGS sequence"/>
</dbReference>
<name>A0AAD6Z5P9_9AGAR</name>
<keyword evidence="2" id="KW-1185">Reference proteome</keyword>
<dbReference type="AlphaFoldDB" id="A0AAD6Z5P9"/>
<dbReference type="EMBL" id="JARIHO010000085">
    <property type="protein sequence ID" value="KAJ7308631.1"/>
    <property type="molecule type" value="Genomic_DNA"/>
</dbReference>
<evidence type="ECO:0008006" key="3">
    <source>
        <dbReference type="Google" id="ProtNLM"/>
    </source>
</evidence>
<sequence>MLLGLSAELLEEIGSQLPRSDHANLRTVCRDLNGAMHHLFFYLLVLKAGEQAQSDDGIQMLKAIAYGGTGWSLCAKTLCIRPGGKTGNQETESLHDSTRALLASALAALSNIRTVVWNAHEHDSSANIICNFLNTITTLETLELDIQGLIDFSSLHVSGVQNFTIKSPSWRRRWRVNTPNEASPAMYQELAALVSHNQPKSLHLEGPSEWYKVWSMLRTSTHGSNSRIKLTKITTSVVTPELFDYLSSYSGMEKLTLKFPDGGNEQKSDLLADAFFDVLPRHAVSLTELSWPAAYQSRFSFGIHNVTVVSLLRKLTKLEMSVNAGAIRKVDKPRDWVDANGIHHALLSVGVSVEADQADIDSVVTLLLETAAALPALRSLTILSAETERNRGAWCGNGRIRHKGAVELAIKTAVKTFCSNVACSAIVRAGCETYELQPTLENHPDGVLGYHQTGVVSRR</sequence>
<accession>A0AAD6Z5P9</accession>
<organism evidence="1 2">
    <name type="scientific">Mycena albidolilacea</name>
    <dbReference type="NCBI Taxonomy" id="1033008"/>
    <lineage>
        <taxon>Eukaryota</taxon>
        <taxon>Fungi</taxon>
        <taxon>Dikarya</taxon>
        <taxon>Basidiomycota</taxon>
        <taxon>Agaricomycotina</taxon>
        <taxon>Agaricomycetes</taxon>
        <taxon>Agaricomycetidae</taxon>
        <taxon>Agaricales</taxon>
        <taxon>Marasmiineae</taxon>
        <taxon>Mycenaceae</taxon>
        <taxon>Mycena</taxon>
    </lineage>
</organism>
<reference evidence="1" key="1">
    <citation type="submission" date="2023-03" db="EMBL/GenBank/DDBJ databases">
        <title>Massive genome expansion in bonnet fungi (Mycena s.s.) driven by repeated elements and novel gene families across ecological guilds.</title>
        <authorList>
            <consortium name="Lawrence Berkeley National Laboratory"/>
            <person name="Harder C.B."/>
            <person name="Miyauchi S."/>
            <person name="Viragh M."/>
            <person name="Kuo A."/>
            <person name="Thoen E."/>
            <person name="Andreopoulos B."/>
            <person name="Lu D."/>
            <person name="Skrede I."/>
            <person name="Drula E."/>
            <person name="Henrissat B."/>
            <person name="Morin E."/>
            <person name="Kohler A."/>
            <person name="Barry K."/>
            <person name="LaButti K."/>
            <person name="Morin E."/>
            <person name="Salamov A."/>
            <person name="Lipzen A."/>
            <person name="Mereny Z."/>
            <person name="Hegedus B."/>
            <person name="Baldrian P."/>
            <person name="Stursova M."/>
            <person name="Weitz H."/>
            <person name="Taylor A."/>
            <person name="Grigoriev I.V."/>
            <person name="Nagy L.G."/>
            <person name="Martin F."/>
            <person name="Kauserud H."/>
        </authorList>
    </citation>
    <scope>NUCLEOTIDE SEQUENCE</scope>
    <source>
        <strain evidence="1">CBHHK002</strain>
    </source>
</reference>
<protein>
    <recommendedName>
        <fullName evidence="3">F-box domain-containing protein</fullName>
    </recommendedName>
</protein>
<gene>
    <name evidence="1" type="ORF">DFH08DRAFT_1088502</name>
</gene>
<evidence type="ECO:0000313" key="1">
    <source>
        <dbReference type="EMBL" id="KAJ7308631.1"/>
    </source>
</evidence>
<proteinExistence type="predicted"/>